<keyword evidence="7 13" id="KW-0548">Nucleotidyltransferase</keyword>
<comment type="pathway">
    <text evidence="13">Phospholipid metabolism; CDP-diacylglycerol biosynthesis; CDP-diacylglycerol from sn-glycerol 3-phosphate: step 3/3.</text>
</comment>
<evidence type="ECO:0000256" key="10">
    <source>
        <dbReference type="ARBA" id="ARBA00023136"/>
    </source>
</evidence>
<comment type="similarity">
    <text evidence="2 13">Belongs to the CDS family.</text>
</comment>
<comment type="caution">
    <text evidence="15">The sequence shown here is derived from an EMBL/GenBank/DDBJ whole genome shotgun (WGS) entry which is preliminary data.</text>
</comment>
<evidence type="ECO:0000256" key="7">
    <source>
        <dbReference type="ARBA" id="ARBA00022695"/>
    </source>
</evidence>
<comment type="catalytic activity">
    <reaction evidence="13">
        <text>a 1,2-diacyl-sn-glycero-3-phosphate + CTP + H(+) = a CDP-1,2-diacyl-sn-glycerol + diphosphate</text>
        <dbReference type="Rhea" id="RHEA:16229"/>
        <dbReference type="ChEBI" id="CHEBI:15378"/>
        <dbReference type="ChEBI" id="CHEBI:33019"/>
        <dbReference type="ChEBI" id="CHEBI:37563"/>
        <dbReference type="ChEBI" id="CHEBI:58332"/>
        <dbReference type="ChEBI" id="CHEBI:58608"/>
        <dbReference type="EC" id="2.7.7.41"/>
    </reaction>
</comment>
<reference evidence="15" key="1">
    <citation type="submission" date="2023-07" db="EMBL/GenBank/DDBJ databases">
        <authorList>
            <consortium name="AG Swart"/>
            <person name="Singh M."/>
            <person name="Singh A."/>
            <person name="Seah K."/>
            <person name="Emmerich C."/>
        </authorList>
    </citation>
    <scope>NUCLEOTIDE SEQUENCE</scope>
    <source>
        <strain evidence="15">DP1</strain>
    </source>
</reference>
<proteinExistence type="inferred from homology"/>
<feature type="transmembrane region" description="Helical" evidence="14">
    <location>
        <begin position="181"/>
        <end position="201"/>
    </location>
</feature>
<evidence type="ECO:0000256" key="2">
    <source>
        <dbReference type="ARBA" id="ARBA00010185"/>
    </source>
</evidence>
<organism evidence="15 16">
    <name type="scientific">Euplotes crassus</name>
    <dbReference type="NCBI Taxonomy" id="5936"/>
    <lineage>
        <taxon>Eukaryota</taxon>
        <taxon>Sar</taxon>
        <taxon>Alveolata</taxon>
        <taxon>Ciliophora</taxon>
        <taxon>Intramacronucleata</taxon>
        <taxon>Spirotrichea</taxon>
        <taxon>Hypotrichia</taxon>
        <taxon>Euplotida</taxon>
        <taxon>Euplotidae</taxon>
        <taxon>Moneuplotes</taxon>
    </lineage>
</organism>
<evidence type="ECO:0000256" key="9">
    <source>
        <dbReference type="ARBA" id="ARBA00023098"/>
    </source>
</evidence>
<dbReference type="GO" id="GO:0016024">
    <property type="term" value="P:CDP-diacylglycerol biosynthetic process"/>
    <property type="evidence" value="ECO:0007669"/>
    <property type="project" value="TreeGrafter"/>
</dbReference>
<evidence type="ECO:0000256" key="8">
    <source>
        <dbReference type="ARBA" id="ARBA00022989"/>
    </source>
</evidence>
<comment type="subcellular location">
    <subcellularLocation>
        <location evidence="1">Cell membrane</location>
        <topology evidence="1">Multi-pass membrane protein</topology>
    </subcellularLocation>
</comment>
<evidence type="ECO:0000256" key="14">
    <source>
        <dbReference type="SAM" id="Phobius"/>
    </source>
</evidence>
<keyword evidence="3" id="KW-1003">Cell membrane</keyword>
<evidence type="ECO:0000256" key="6">
    <source>
        <dbReference type="ARBA" id="ARBA00022692"/>
    </source>
</evidence>
<keyword evidence="11" id="KW-0594">Phospholipid biosynthesis</keyword>
<dbReference type="GO" id="GO:0004605">
    <property type="term" value="F:phosphatidate cytidylyltransferase activity"/>
    <property type="evidence" value="ECO:0007669"/>
    <property type="project" value="UniProtKB-EC"/>
</dbReference>
<keyword evidence="6 13" id="KW-0812">Transmembrane</keyword>
<feature type="transmembrane region" description="Helical" evidence="14">
    <location>
        <begin position="106"/>
        <end position="127"/>
    </location>
</feature>
<evidence type="ECO:0000256" key="1">
    <source>
        <dbReference type="ARBA" id="ARBA00004651"/>
    </source>
</evidence>
<feature type="transmembrane region" description="Helical" evidence="14">
    <location>
        <begin position="253"/>
        <end position="273"/>
    </location>
</feature>
<sequence length="329" mass="37417">MNNYLRRWATAFVLLGTVGVGLQYPLSSIILAQIVMHLGIFEYRQIAKNIVILAIPSVVELRKSVFNKTKKEAGVNVEYILEYNIHFQCGWLLATIYFFLGEYKRPLIILYPLFILSILFTFILKIFSMTSMAGDIRDRKDTKWNLLVQATLFEICLEVIGITLFGLCFCFYGILYYKYPVLIFIGLCLVFQTDHGALIFGSKFGRTPINGFYYNKTVEGCLGGIFFCILNGLMMKIEADYLTKFIYPSYLSFQDYLCLGFGIGILSILGDLLESFLKRCAGVKDSGKLLPGHGGIFDRIDSVLMAAPFLLYYFEIYSEILNEQLAGVE</sequence>
<feature type="transmembrane region" description="Helical" evidence="14">
    <location>
        <begin position="147"/>
        <end position="175"/>
    </location>
</feature>
<keyword evidence="9" id="KW-0443">Lipid metabolism</keyword>
<keyword evidence="8 14" id="KW-1133">Transmembrane helix</keyword>
<dbReference type="GO" id="GO:0005886">
    <property type="term" value="C:plasma membrane"/>
    <property type="evidence" value="ECO:0007669"/>
    <property type="project" value="UniProtKB-SubCell"/>
</dbReference>
<evidence type="ECO:0000313" key="16">
    <source>
        <dbReference type="Proteomes" id="UP001295684"/>
    </source>
</evidence>
<evidence type="ECO:0000313" key="15">
    <source>
        <dbReference type="EMBL" id="CAI2373709.1"/>
    </source>
</evidence>
<dbReference type="Proteomes" id="UP001295684">
    <property type="component" value="Unassembled WGS sequence"/>
</dbReference>
<dbReference type="InterPro" id="IPR000374">
    <property type="entry name" value="PC_trans"/>
</dbReference>
<feature type="transmembrane region" description="Helical" evidence="14">
    <location>
        <begin position="213"/>
        <end position="233"/>
    </location>
</feature>
<evidence type="ECO:0000256" key="5">
    <source>
        <dbReference type="ARBA" id="ARBA00022679"/>
    </source>
</evidence>
<dbReference type="PROSITE" id="PS01315">
    <property type="entry name" value="CDS"/>
    <property type="match status" value="1"/>
</dbReference>
<name>A0AAD1XJ69_EUPCR</name>
<feature type="transmembrane region" description="Helical" evidence="14">
    <location>
        <begin position="12"/>
        <end position="40"/>
    </location>
</feature>
<dbReference type="EMBL" id="CAMPGE010015066">
    <property type="protein sequence ID" value="CAI2373709.1"/>
    <property type="molecule type" value="Genomic_DNA"/>
</dbReference>
<feature type="transmembrane region" description="Helical" evidence="14">
    <location>
        <begin position="83"/>
        <end position="100"/>
    </location>
</feature>
<dbReference type="PANTHER" id="PTHR46382">
    <property type="entry name" value="PHOSPHATIDATE CYTIDYLYLTRANSFERASE"/>
    <property type="match status" value="1"/>
</dbReference>
<keyword evidence="4" id="KW-0444">Lipid biosynthesis</keyword>
<dbReference type="EC" id="2.7.7.41" evidence="13"/>
<dbReference type="PANTHER" id="PTHR46382:SF1">
    <property type="entry name" value="PHOSPHATIDATE CYTIDYLYLTRANSFERASE"/>
    <property type="match status" value="1"/>
</dbReference>
<evidence type="ECO:0000256" key="12">
    <source>
        <dbReference type="ARBA" id="ARBA00023264"/>
    </source>
</evidence>
<keyword evidence="5 13" id="KW-0808">Transferase</keyword>
<dbReference type="Pfam" id="PF01148">
    <property type="entry name" value="CTP_transf_1"/>
    <property type="match status" value="1"/>
</dbReference>
<evidence type="ECO:0000256" key="4">
    <source>
        <dbReference type="ARBA" id="ARBA00022516"/>
    </source>
</evidence>
<keyword evidence="16" id="KW-1185">Reference proteome</keyword>
<protein>
    <recommendedName>
        <fullName evidence="13">Phosphatidate cytidylyltransferase</fullName>
        <ecNumber evidence="13">2.7.7.41</ecNumber>
    </recommendedName>
</protein>
<keyword evidence="10 14" id="KW-0472">Membrane</keyword>
<dbReference type="AlphaFoldDB" id="A0AAD1XJ69"/>
<evidence type="ECO:0000256" key="13">
    <source>
        <dbReference type="RuleBase" id="RU003938"/>
    </source>
</evidence>
<gene>
    <name evidence="15" type="ORF">ECRASSUSDP1_LOCUS15055</name>
</gene>
<accession>A0AAD1XJ69</accession>
<evidence type="ECO:0000256" key="3">
    <source>
        <dbReference type="ARBA" id="ARBA00022475"/>
    </source>
</evidence>
<keyword evidence="12" id="KW-1208">Phospholipid metabolism</keyword>
<evidence type="ECO:0000256" key="11">
    <source>
        <dbReference type="ARBA" id="ARBA00023209"/>
    </source>
</evidence>